<evidence type="ECO:0000313" key="1">
    <source>
        <dbReference type="EMBL" id="MCZ8371235.1"/>
    </source>
</evidence>
<evidence type="ECO:0000313" key="2">
    <source>
        <dbReference type="Proteomes" id="UP001141933"/>
    </source>
</evidence>
<proteinExistence type="predicted"/>
<keyword evidence="2" id="KW-1185">Reference proteome</keyword>
<sequence length="73" mass="8356">MNKRMQYLVEGITKDIIAYLMEDNGCDLPTALKEFYNSETFAKLSDESTGLYIESSAYVYEMLKGELTNGRLK</sequence>
<name>A0ABT4PDV1_9BACT</name>
<dbReference type="EMBL" id="JAPZVM010000001">
    <property type="protein sequence ID" value="MCZ8371235.1"/>
    <property type="molecule type" value="Genomic_DNA"/>
</dbReference>
<organism evidence="1 2">
    <name type="scientific">Phocaeicola acetigenes</name>
    <dbReference type="NCBI Taxonomy" id="3016083"/>
    <lineage>
        <taxon>Bacteria</taxon>
        <taxon>Pseudomonadati</taxon>
        <taxon>Bacteroidota</taxon>
        <taxon>Bacteroidia</taxon>
        <taxon>Bacteroidales</taxon>
        <taxon>Bacteroidaceae</taxon>
        <taxon>Phocaeicola</taxon>
    </lineage>
</organism>
<comment type="caution">
    <text evidence="1">The sequence shown here is derived from an EMBL/GenBank/DDBJ whole genome shotgun (WGS) entry which is preliminary data.</text>
</comment>
<accession>A0ABT4PDV1</accession>
<protein>
    <recommendedName>
        <fullName evidence="3">DUF3791 domain-containing protein</fullName>
    </recommendedName>
</protein>
<reference evidence="1" key="1">
    <citation type="submission" date="2022-12" db="EMBL/GenBank/DDBJ databases">
        <title>Phocaeicola acetigenes sp. nov., isolated feces from a healthy human.</title>
        <authorList>
            <person name="Do H."/>
            <person name="Ha Y.B."/>
            <person name="Kim J.-S."/>
            <person name="Suh M.K."/>
            <person name="Kim H.S."/>
            <person name="Lee J.-S."/>
        </authorList>
    </citation>
    <scope>NUCLEOTIDE SEQUENCE</scope>
    <source>
        <strain evidence="1">KGMB11183</strain>
    </source>
</reference>
<dbReference type="Proteomes" id="UP001141933">
    <property type="component" value="Unassembled WGS sequence"/>
</dbReference>
<gene>
    <name evidence="1" type="ORF">O6P32_00715</name>
</gene>
<dbReference type="RefSeq" id="WP_269876309.1">
    <property type="nucleotide sequence ID" value="NZ_JAPZVM010000001.1"/>
</dbReference>
<evidence type="ECO:0008006" key="3">
    <source>
        <dbReference type="Google" id="ProtNLM"/>
    </source>
</evidence>